<dbReference type="Pfam" id="PF20168">
    <property type="entry name" value="PDS5"/>
    <property type="match status" value="1"/>
</dbReference>
<dbReference type="EMBL" id="UZAM01014610">
    <property type="protein sequence ID" value="VDP34861.1"/>
    <property type="molecule type" value="Genomic_DNA"/>
</dbReference>
<feature type="region of interest" description="Disordered" evidence="1">
    <location>
        <begin position="250"/>
        <end position="274"/>
    </location>
</feature>
<gene>
    <name evidence="2" type="ORF">SBAD_LOCUS10815</name>
</gene>
<dbReference type="Proteomes" id="UP000270296">
    <property type="component" value="Unassembled WGS sequence"/>
</dbReference>
<evidence type="ECO:0000313" key="3">
    <source>
        <dbReference type="Proteomes" id="UP000270296"/>
    </source>
</evidence>
<dbReference type="OrthoDB" id="200660at2759"/>
<evidence type="ECO:0000313" key="2">
    <source>
        <dbReference type="EMBL" id="VDP34861.1"/>
    </source>
</evidence>
<sequence length="476" mass="53710">MSLPLSFVAYYSLAPLLEKTEGQHFEEFYDNVRAKFIAVIDVRRSLFRQRLSSSRNKVTESFPENALQFVIHILSHCSVFKAFDDAESLKQVGKCLWFALHPFTVKSAVGVNYDFMYNLFQAIKQTQDPDSESRHDHNKKMWSLCDLALLYLNNRCPNITLGKSAQGHVRLSQRFFKQFFKTEKNVTVYLPQSLIDDEVMRKTTEVRGRISNLSESSKENFEVTDSAIPAAEVKSKDKSNFQKSVQLNTLNTRSAANEKRRGSTSSQSTELRVGSVSKELTEPMSVIENLPRSTSEVLDERTSLEQSSFKQVQVYDKSQKSMRIVIERVDTDKVLKSLRSANSFDSQRCSTGGVETPPAGLSPELTLVKIDTEASFSDAAEQEHLGKHFISTDPADSNRSSLTSQTTVYEESAVHSLCSSRVLEQSFPKHIMTMAQRHLMLNMKAYKSSAIRPKRGLAKNLLIVPADLVEKAEESA</sequence>
<dbReference type="AlphaFoldDB" id="A0A183J4L9"/>
<accession>A0A183J4L9</accession>
<keyword evidence="3" id="KW-1185">Reference proteome</keyword>
<reference evidence="4" key="1">
    <citation type="submission" date="2016-06" db="UniProtKB">
        <authorList>
            <consortium name="WormBaseParasite"/>
        </authorList>
    </citation>
    <scope>IDENTIFICATION</scope>
</reference>
<organism evidence="4">
    <name type="scientific">Soboliphyme baturini</name>
    <dbReference type="NCBI Taxonomy" id="241478"/>
    <lineage>
        <taxon>Eukaryota</taxon>
        <taxon>Metazoa</taxon>
        <taxon>Ecdysozoa</taxon>
        <taxon>Nematoda</taxon>
        <taxon>Enoplea</taxon>
        <taxon>Dorylaimia</taxon>
        <taxon>Dioctophymatida</taxon>
        <taxon>Dioctophymatoidea</taxon>
        <taxon>Soboliphymatidae</taxon>
        <taxon>Soboliphyme</taxon>
    </lineage>
</organism>
<protein>
    <submittedName>
        <fullName evidence="4">FH2 domain-containing protein</fullName>
    </submittedName>
</protein>
<name>A0A183J4L9_9BILA</name>
<evidence type="ECO:0000256" key="1">
    <source>
        <dbReference type="SAM" id="MobiDB-lite"/>
    </source>
</evidence>
<evidence type="ECO:0000313" key="4">
    <source>
        <dbReference type="WBParaSite" id="SBAD_0001119301-mRNA-1"/>
    </source>
</evidence>
<proteinExistence type="predicted"/>
<reference evidence="2 3" key="2">
    <citation type="submission" date="2018-11" db="EMBL/GenBank/DDBJ databases">
        <authorList>
            <consortium name="Pathogen Informatics"/>
        </authorList>
    </citation>
    <scope>NUCLEOTIDE SEQUENCE [LARGE SCALE GENOMIC DNA]</scope>
</reference>
<dbReference type="WBParaSite" id="SBAD_0001119301-mRNA-1">
    <property type="protein sequence ID" value="SBAD_0001119301-mRNA-1"/>
    <property type="gene ID" value="SBAD_0001119301"/>
</dbReference>